<gene>
    <name evidence="2" type="ORF">C0Q70_06265</name>
</gene>
<feature type="region of interest" description="Disordered" evidence="1">
    <location>
        <begin position="47"/>
        <end position="66"/>
    </location>
</feature>
<sequence length="120" mass="12965">MDEREREEDEKTATATQLLPLHALGELSAWAGVRHCLCAAQGLLRAEAGSGKSHSRTPKLRSISMSPLHPAVELTMKDEAVLGSHQLQRQHLQSTALRSSPHISPSPTGGHYQSVLASLL</sequence>
<reference evidence="2 3" key="1">
    <citation type="submission" date="2018-04" db="EMBL/GenBank/DDBJ databases">
        <title>The genome of golden apple snail Pomacea canaliculata provides insight into stress tolerance and invasive adaptation.</title>
        <authorList>
            <person name="Liu C."/>
            <person name="Liu B."/>
            <person name="Ren Y."/>
            <person name="Zhang Y."/>
            <person name="Wang H."/>
            <person name="Li S."/>
            <person name="Jiang F."/>
            <person name="Yin L."/>
            <person name="Zhang G."/>
            <person name="Qian W."/>
            <person name="Fan W."/>
        </authorList>
    </citation>
    <scope>NUCLEOTIDE SEQUENCE [LARGE SCALE GENOMIC DNA]</scope>
    <source>
        <strain evidence="2">SZHN2017</strain>
        <tissue evidence="2">Muscle</tissue>
    </source>
</reference>
<dbReference type="Proteomes" id="UP000245119">
    <property type="component" value="Linkage Group LG3"/>
</dbReference>
<evidence type="ECO:0000313" key="2">
    <source>
        <dbReference type="EMBL" id="PVD34984.1"/>
    </source>
</evidence>
<feature type="region of interest" description="Disordered" evidence="1">
    <location>
        <begin position="85"/>
        <end position="110"/>
    </location>
</feature>
<dbReference type="AlphaFoldDB" id="A0A2T7PNH6"/>
<protein>
    <submittedName>
        <fullName evidence="2">Uncharacterized protein</fullName>
    </submittedName>
</protein>
<feature type="compositionally biased region" description="Polar residues" evidence="1">
    <location>
        <begin position="85"/>
        <end position="107"/>
    </location>
</feature>
<organism evidence="2 3">
    <name type="scientific">Pomacea canaliculata</name>
    <name type="common">Golden apple snail</name>
    <dbReference type="NCBI Taxonomy" id="400727"/>
    <lineage>
        <taxon>Eukaryota</taxon>
        <taxon>Metazoa</taxon>
        <taxon>Spiralia</taxon>
        <taxon>Lophotrochozoa</taxon>
        <taxon>Mollusca</taxon>
        <taxon>Gastropoda</taxon>
        <taxon>Caenogastropoda</taxon>
        <taxon>Architaenioglossa</taxon>
        <taxon>Ampullarioidea</taxon>
        <taxon>Ampullariidae</taxon>
        <taxon>Pomacea</taxon>
    </lineage>
</organism>
<proteinExistence type="predicted"/>
<name>A0A2T7PNH6_POMCA</name>
<comment type="caution">
    <text evidence="2">The sequence shown here is derived from an EMBL/GenBank/DDBJ whole genome shotgun (WGS) entry which is preliminary data.</text>
</comment>
<accession>A0A2T7PNH6</accession>
<evidence type="ECO:0000313" key="3">
    <source>
        <dbReference type="Proteomes" id="UP000245119"/>
    </source>
</evidence>
<evidence type="ECO:0000256" key="1">
    <source>
        <dbReference type="SAM" id="MobiDB-lite"/>
    </source>
</evidence>
<keyword evidence="3" id="KW-1185">Reference proteome</keyword>
<dbReference type="EMBL" id="PZQS01000003">
    <property type="protein sequence ID" value="PVD34984.1"/>
    <property type="molecule type" value="Genomic_DNA"/>
</dbReference>